<accession>A0A5B9QY25</accession>
<organism evidence="2 3">
    <name type="scientific">Roseimaritima ulvae</name>
    <dbReference type="NCBI Taxonomy" id="980254"/>
    <lineage>
        <taxon>Bacteria</taxon>
        <taxon>Pseudomonadati</taxon>
        <taxon>Planctomycetota</taxon>
        <taxon>Planctomycetia</taxon>
        <taxon>Pirellulales</taxon>
        <taxon>Pirellulaceae</taxon>
        <taxon>Roseimaritima</taxon>
    </lineage>
</organism>
<feature type="region of interest" description="Disordered" evidence="1">
    <location>
        <begin position="100"/>
        <end position="206"/>
    </location>
</feature>
<gene>
    <name evidence="2" type="ORF">UC8_08110</name>
</gene>
<proteinExistence type="predicted"/>
<dbReference type="Proteomes" id="UP000325286">
    <property type="component" value="Chromosome"/>
</dbReference>
<keyword evidence="3" id="KW-1185">Reference proteome</keyword>
<dbReference type="RefSeq" id="WP_068140385.1">
    <property type="nucleotide sequence ID" value="NZ_CP042914.1"/>
</dbReference>
<protein>
    <submittedName>
        <fullName evidence="2">Uncharacterized protein</fullName>
    </submittedName>
</protein>
<name>A0A5B9QY25_9BACT</name>
<sequence>MRTISYGIPILVVGVLAALPFRRVPEEPLRDGRSEPAERTAPTALVEIDSHLNAVWTPPPAAVTPPPAAPPALPPLPSDYEHVAVPLATPPAIAQRYAAIQDPGSPPSTAWPGPSTSDSSPSSSLVQAPPPNRQAADLQASTGWETNLPLATAASPEPPPATERQDSPPSVAALKASFPQPAPASSKPTTPAPPRKRYFIREPVGR</sequence>
<evidence type="ECO:0000313" key="2">
    <source>
        <dbReference type="EMBL" id="QEG38853.1"/>
    </source>
</evidence>
<dbReference type="AlphaFoldDB" id="A0A5B9QY25"/>
<evidence type="ECO:0000256" key="1">
    <source>
        <dbReference type="SAM" id="MobiDB-lite"/>
    </source>
</evidence>
<dbReference type="PRINTS" id="PR01217">
    <property type="entry name" value="PRICHEXTENSN"/>
</dbReference>
<dbReference type="EMBL" id="CP042914">
    <property type="protein sequence ID" value="QEG38853.1"/>
    <property type="molecule type" value="Genomic_DNA"/>
</dbReference>
<dbReference type="KEGG" id="rul:UC8_08110"/>
<evidence type="ECO:0000313" key="3">
    <source>
        <dbReference type="Proteomes" id="UP000325286"/>
    </source>
</evidence>
<feature type="compositionally biased region" description="Low complexity" evidence="1">
    <location>
        <begin position="112"/>
        <end position="127"/>
    </location>
</feature>
<reference evidence="2 3" key="1">
    <citation type="submission" date="2019-08" db="EMBL/GenBank/DDBJ databases">
        <title>Deep-cultivation of Planctomycetes and their phenomic and genomic characterization uncovers novel biology.</title>
        <authorList>
            <person name="Wiegand S."/>
            <person name="Jogler M."/>
            <person name="Boedeker C."/>
            <person name="Pinto D."/>
            <person name="Vollmers J."/>
            <person name="Rivas-Marin E."/>
            <person name="Kohn T."/>
            <person name="Peeters S.H."/>
            <person name="Heuer A."/>
            <person name="Rast P."/>
            <person name="Oberbeckmann S."/>
            <person name="Bunk B."/>
            <person name="Jeske O."/>
            <person name="Meyerdierks A."/>
            <person name="Storesund J.E."/>
            <person name="Kallscheuer N."/>
            <person name="Luecker S."/>
            <person name="Lage O.M."/>
            <person name="Pohl T."/>
            <person name="Merkel B.J."/>
            <person name="Hornburger P."/>
            <person name="Mueller R.-W."/>
            <person name="Bruemmer F."/>
            <person name="Labrenz M."/>
            <person name="Spormann A.M."/>
            <person name="Op den Camp H."/>
            <person name="Overmann J."/>
            <person name="Amann R."/>
            <person name="Jetten M.S.M."/>
            <person name="Mascher T."/>
            <person name="Medema M.H."/>
            <person name="Devos D.P."/>
            <person name="Kaster A.-K."/>
            <person name="Ovreas L."/>
            <person name="Rohde M."/>
            <person name="Galperin M.Y."/>
            <person name="Jogler C."/>
        </authorList>
    </citation>
    <scope>NUCLEOTIDE SEQUENCE [LARGE SCALE GENOMIC DNA]</scope>
    <source>
        <strain evidence="2 3">UC8</strain>
    </source>
</reference>